<dbReference type="InterPro" id="IPR044986">
    <property type="entry name" value="KIF15/KIN-12"/>
</dbReference>
<feature type="binding site" evidence="7">
    <location>
        <begin position="276"/>
        <end position="283"/>
    </location>
    <ligand>
        <name>ATP</name>
        <dbReference type="ChEBI" id="CHEBI:30616"/>
    </ligand>
</feature>
<organism evidence="10 11">
    <name type="scientific">Daucus carota subsp. sativus</name>
    <name type="common">Carrot</name>
    <dbReference type="NCBI Taxonomy" id="79200"/>
    <lineage>
        <taxon>Eukaryota</taxon>
        <taxon>Viridiplantae</taxon>
        <taxon>Streptophyta</taxon>
        <taxon>Embryophyta</taxon>
        <taxon>Tracheophyta</taxon>
        <taxon>Spermatophyta</taxon>
        <taxon>Magnoliopsida</taxon>
        <taxon>eudicotyledons</taxon>
        <taxon>Gunneridae</taxon>
        <taxon>Pentapetalae</taxon>
        <taxon>asterids</taxon>
        <taxon>campanulids</taxon>
        <taxon>Apiales</taxon>
        <taxon>Apiaceae</taxon>
        <taxon>Apioideae</taxon>
        <taxon>Scandiceae</taxon>
        <taxon>Daucinae</taxon>
        <taxon>Daucus</taxon>
        <taxon>Daucus sect. Daucus</taxon>
    </lineage>
</organism>
<dbReference type="PANTHER" id="PTHR37739">
    <property type="entry name" value="KINESIN-LIKE PROTEIN KIN-12D"/>
    <property type="match status" value="1"/>
</dbReference>
<feature type="domain" description="Kinesin motor" evidence="9">
    <location>
        <begin position="195"/>
        <end position="534"/>
    </location>
</feature>
<dbReference type="PROSITE" id="PS50067">
    <property type="entry name" value="KINESIN_MOTOR_2"/>
    <property type="match status" value="1"/>
</dbReference>
<keyword evidence="2 7" id="KW-0547">Nucleotide-binding</keyword>
<sequence>MLRNLRKSSNLEEKENTQVNINIIVDEEVGFKSTKVCKTPLKASKNRNVDAMLPLKTSEKQGVLAENSYGVGQKNVVSSNVFEMGIDSIRYNKNGNGGFANVITPMPSRANGKGSLSNSTQCTPIKSVIRPPNPKLCLTGGGTGAASVGGGARMANFEALSKGVPISSSSSTVVNSIEVPQFGIKEDPSFWMDHNVQVLIRVRPLSGAEKSMFGYNRCLKQESAQCITWIGQPESRFTFDHIACETLDQETLFTAIGLPMVENCLSGYNSCIFAYGQTGSGKTYTMLGDVNNLGDKSNPDRGMTSRIFEFLFARIQAERESRRDERLVYNLKCSFSEIYNEQITDLLDPSSTNLLLREDTRTGIYVENLSEYEVQTVGDILKLLSQGSANRKVAATNMNRESSRSHSVFTCVIESRWENDRDSMPYLRFARLNLVDLAGSERQKTSGAEGDRLKEAANINKSLSTLGHVIMLLGDVVHAKTKHVPYRDSKLTFLLQDSLGGNSKTMIIANVSPSICCAAETLNTLKFAQRAKLIQNNAVVNEDSPEAVTALKYQIHLLKEELLVFKKQNVARSLTFGSTSIGDTRQEIGSACINKELEVGCQNKGGSSTLLIVCLQGELSILQQQVQESYLREIETEDDDLRKEIGGVTKANMRLSSKIAKLKHEYEKSLDDMQVSSNEEGRRLQEALYHIQVLEQEIAAKDREWYMYYGVSILNIEHLQDQEQRHSLVSIDYKCFERLFEGNRKLKLVKLKALLHLFFRSFLFPL</sequence>
<dbReference type="InterPro" id="IPR036961">
    <property type="entry name" value="Kinesin_motor_dom_sf"/>
</dbReference>
<gene>
    <name evidence="10" type="ORF">DCAR_0933342</name>
</gene>
<keyword evidence="1 8" id="KW-0493">Microtubule</keyword>
<dbReference type="InterPro" id="IPR019821">
    <property type="entry name" value="Kinesin_motor_CS"/>
</dbReference>
<dbReference type="EMBL" id="CP093351">
    <property type="protein sequence ID" value="WOH13831.1"/>
    <property type="molecule type" value="Genomic_DNA"/>
</dbReference>
<evidence type="ECO:0000256" key="1">
    <source>
        <dbReference type="ARBA" id="ARBA00022701"/>
    </source>
</evidence>
<dbReference type="GO" id="GO:0003777">
    <property type="term" value="F:microtubule motor activity"/>
    <property type="evidence" value="ECO:0007669"/>
    <property type="project" value="InterPro"/>
</dbReference>
<dbReference type="InterPro" id="IPR001752">
    <property type="entry name" value="Kinesin_motor_dom"/>
</dbReference>
<reference evidence="10" key="1">
    <citation type="journal article" date="2016" name="Nat. Genet.">
        <title>A high-quality carrot genome assembly provides new insights into carotenoid accumulation and asterid genome evolution.</title>
        <authorList>
            <person name="Iorizzo M."/>
            <person name="Ellison S."/>
            <person name="Senalik D."/>
            <person name="Zeng P."/>
            <person name="Satapoomin P."/>
            <person name="Huang J."/>
            <person name="Bowman M."/>
            <person name="Iovene M."/>
            <person name="Sanseverino W."/>
            <person name="Cavagnaro P."/>
            <person name="Yildiz M."/>
            <person name="Macko-Podgorni A."/>
            <person name="Moranska E."/>
            <person name="Grzebelus E."/>
            <person name="Grzebelus D."/>
            <person name="Ashrafi H."/>
            <person name="Zheng Z."/>
            <person name="Cheng S."/>
            <person name="Spooner D."/>
            <person name="Van Deynze A."/>
            <person name="Simon P."/>
        </authorList>
    </citation>
    <scope>NUCLEOTIDE SEQUENCE</scope>
    <source>
        <tissue evidence="10">Leaf</tissue>
    </source>
</reference>
<dbReference type="PRINTS" id="PR00380">
    <property type="entry name" value="KINESINHEAVY"/>
</dbReference>
<dbReference type="SUPFAM" id="SSF52540">
    <property type="entry name" value="P-loop containing nucleoside triphosphate hydrolases"/>
    <property type="match status" value="1"/>
</dbReference>
<keyword evidence="5 7" id="KW-0505">Motor protein</keyword>
<name>A0AAF0XWP2_DAUCS</name>
<dbReference type="AlphaFoldDB" id="A0AAF0XWP2"/>
<dbReference type="Proteomes" id="UP000077755">
    <property type="component" value="Chromosome 9"/>
</dbReference>
<dbReference type="Gene3D" id="3.40.850.10">
    <property type="entry name" value="Kinesin motor domain"/>
    <property type="match status" value="1"/>
</dbReference>
<keyword evidence="4" id="KW-0175">Coiled coil</keyword>
<evidence type="ECO:0000256" key="6">
    <source>
        <dbReference type="ARBA" id="ARBA00034488"/>
    </source>
</evidence>
<evidence type="ECO:0000256" key="2">
    <source>
        <dbReference type="ARBA" id="ARBA00022741"/>
    </source>
</evidence>
<keyword evidence="3 7" id="KW-0067">ATP-binding</keyword>
<accession>A0AAF0XWP2</accession>
<dbReference type="GO" id="GO:0008017">
    <property type="term" value="F:microtubule binding"/>
    <property type="evidence" value="ECO:0007669"/>
    <property type="project" value="InterPro"/>
</dbReference>
<dbReference type="GO" id="GO:0005874">
    <property type="term" value="C:microtubule"/>
    <property type="evidence" value="ECO:0007669"/>
    <property type="project" value="UniProtKB-KW"/>
</dbReference>
<dbReference type="GO" id="GO:0007018">
    <property type="term" value="P:microtubule-based movement"/>
    <property type="evidence" value="ECO:0007669"/>
    <property type="project" value="InterPro"/>
</dbReference>
<proteinExistence type="inferred from homology"/>
<keyword evidence="11" id="KW-1185">Reference proteome</keyword>
<dbReference type="PANTHER" id="PTHR37739:SF8">
    <property type="entry name" value="KINESIN-LIKE PROTEIN KIN-12D"/>
    <property type="match status" value="1"/>
</dbReference>
<evidence type="ECO:0000256" key="7">
    <source>
        <dbReference type="PROSITE-ProRule" id="PRU00283"/>
    </source>
</evidence>
<evidence type="ECO:0000256" key="5">
    <source>
        <dbReference type="ARBA" id="ARBA00023175"/>
    </source>
</evidence>
<dbReference type="GO" id="GO:0005524">
    <property type="term" value="F:ATP binding"/>
    <property type="evidence" value="ECO:0007669"/>
    <property type="project" value="UniProtKB-UniRule"/>
</dbReference>
<evidence type="ECO:0000256" key="4">
    <source>
        <dbReference type="ARBA" id="ARBA00023054"/>
    </source>
</evidence>
<protein>
    <recommendedName>
        <fullName evidence="8">Kinesin-like protein</fullName>
    </recommendedName>
</protein>
<dbReference type="InterPro" id="IPR027417">
    <property type="entry name" value="P-loop_NTPase"/>
</dbReference>
<dbReference type="FunFam" id="3.40.850.10:FF:000033">
    <property type="entry name" value="Kinesin-like protein KIN-12E"/>
    <property type="match status" value="1"/>
</dbReference>
<dbReference type="PROSITE" id="PS00411">
    <property type="entry name" value="KINESIN_MOTOR_1"/>
    <property type="match status" value="1"/>
</dbReference>
<reference evidence="10" key="2">
    <citation type="submission" date="2022-03" db="EMBL/GenBank/DDBJ databases">
        <title>Draft title - Genomic analysis of global carrot germplasm unveils the trajectory of domestication and the origin of high carotenoid orange carrot.</title>
        <authorList>
            <person name="Iorizzo M."/>
            <person name="Ellison S."/>
            <person name="Senalik D."/>
            <person name="Macko-Podgorni A."/>
            <person name="Grzebelus D."/>
            <person name="Bostan H."/>
            <person name="Rolling W."/>
            <person name="Curaba J."/>
            <person name="Simon P."/>
        </authorList>
    </citation>
    <scope>NUCLEOTIDE SEQUENCE</scope>
    <source>
        <tissue evidence="10">Leaf</tissue>
    </source>
</reference>
<evidence type="ECO:0000259" key="9">
    <source>
        <dbReference type="PROSITE" id="PS50067"/>
    </source>
</evidence>
<evidence type="ECO:0000256" key="3">
    <source>
        <dbReference type="ARBA" id="ARBA00022840"/>
    </source>
</evidence>
<evidence type="ECO:0000313" key="10">
    <source>
        <dbReference type="EMBL" id="WOH13831.1"/>
    </source>
</evidence>
<dbReference type="SMART" id="SM00129">
    <property type="entry name" value="KISc"/>
    <property type="match status" value="1"/>
</dbReference>
<evidence type="ECO:0000256" key="8">
    <source>
        <dbReference type="RuleBase" id="RU000394"/>
    </source>
</evidence>
<dbReference type="Pfam" id="PF00225">
    <property type="entry name" value="Kinesin"/>
    <property type="match status" value="1"/>
</dbReference>
<comment type="similarity">
    <text evidence="6">Belongs to the TRAFAC class myosin-kinesin ATPase superfamily. Kinesin family. KIN-12 subfamily.</text>
</comment>
<evidence type="ECO:0000313" key="11">
    <source>
        <dbReference type="Proteomes" id="UP000077755"/>
    </source>
</evidence>